<name>A0A0C3G1P0_PILCF</name>
<dbReference type="AlphaFoldDB" id="A0A0C3G1P0"/>
<proteinExistence type="predicted"/>
<protein>
    <submittedName>
        <fullName evidence="1">Uncharacterized protein</fullName>
    </submittedName>
</protein>
<dbReference type="HOGENOM" id="CLU_2278493_0_0_1"/>
<evidence type="ECO:0000313" key="2">
    <source>
        <dbReference type="Proteomes" id="UP000054166"/>
    </source>
</evidence>
<evidence type="ECO:0000313" key="1">
    <source>
        <dbReference type="EMBL" id="KIM85754.1"/>
    </source>
</evidence>
<dbReference type="EMBL" id="KN832984">
    <property type="protein sequence ID" value="KIM85754.1"/>
    <property type="molecule type" value="Genomic_DNA"/>
</dbReference>
<sequence length="102" mass="11197">MVLTPTGQSIFKSELTRSVGHPCKSILHLGTTWRLMLGCKRIMEALFCILRGQAKLSMACRVVGIQRSRVLVNVIPLPPGTHYPDYGLCDGGEIIPNGHINI</sequence>
<gene>
    <name evidence="1" type="ORF">PILCRDRAFT_343749</name>
</gene>
<dbReference type="Proteomes" id="UP000054166">
    <property type="component" value="Unassembled WGS sequence"/>
</dbReference>
<reference evidence="2" key="2">
    <citation type="submission" date="2015-01" db="EMBL/GenBank/DDBJ databases">
        <title>Evolutionary Origins and Diversification of the Mycorrhizal Mutualists.</title>
        <authorList>
            <consortium name="DOE Joint Genome Institute"/>
            <consortium name="Mycorrhizal Genomics Consortium"/>
            <person name="Kohler A."/>
            <person name="Kuo A."/>
            <person name="Nagy L.G."/>
            <person name="Floudas D."/>
            <person name="Copeland A."/>
            <person name="Barry K.W."/>
            <person name="Cichocki N."/>
            <person name="Veneault-Fourrey C."/>
            <person name="LaButti K."/>
            <person name="Lindquist E.A."/>
            <person name="Lipzen A."/>
            <person name="Lundell T."/>
            <person name="Morin E."/>
            <person name="Murat C."/>
            <person name="Riley R."/>
            <person name="Ohm R."/>
            <person name="Sun H."/>
            <person name="Tunlid A."/>
            <person name="Henrissat B."/>
            <person name="Grigoriev I.V."/>
            <person name="Hibbett D.S."/>
            <person name="Martin F."/>
        </authorList>
    </citation>
    <scope>NUCLEOTIDE SEQUENCE [LARGE SCALE GENOMIC DNA]</scope>
    <source>
        <strain evidence="2">F 1598</strain>
    </source>
</reference>
<accession>A0A0C3G1P0</accession>
<keyword evidence="2" id="KW-1185">Reference proteome</keyword>
<reference evidence="1 2" key="1">
    <citation type="submission" date="2014-04" db="EMBL/GenBank/DDBJ databases">
        <authorList>
            <consortium name="DOE Joint Genome Institute"/>
            <person name="Kuo A."/>
            <person name="Tarkka M."/>
            <person name="Buscot F."/>
            <person name="Kohler A."/>
            <person name="Nagy L.G."/>
            <person name="Floudas D."/>
            <person name="Copeland A."/>
            <person name="Barry K.W."/>
            <person name="Cichocki N."/>
            <person name="Veneault-Fourrey C."/>
            <person name="LaButti K."/>
            <person name="Lindquist E.A."/>
            <person name="Lipzen A."/>
            <person name="Lundell T."/>
            <person name="Morin E."/>
            <person name="Murat C."/>
            <person name="Sun H."/>
            <person name="Tunlid A."/>
            <person name="Henrissat B."/>
            <person name="Grigoriev I.V."/>
            <person name="Hibbett D.S."/>
            <person name="Martin F."/>
            <person name="Nordberg H.P."/>
            <person name="Cantor M.N."/>
            <person name="Hua S.X."/>
        </authorList>
    </citation>
    <scope>NUCLEOTIDE SEQUENCE [LARGE SCALE GENOMIC DNA]</scope>
    <source>
        <strain evidence="1 2">F 1598</strain>
    </source>
</reference>
<organism evidence="1 2">
    <name type="scientific">Piloderma croceum (strain F 1598)</name>
    <dbReference type="NCBI Taxonomy" id="765440"/>
    <lineage>
        <taxon>Eukaryota</taxon>
        <taxon>Fungi</taxon>
        <taxon>Dikarya</taxon>
        <taxon>Basidiomycota</taxon>
        <taxon>Agaricomycotina</taxon>
        <taxon>Agaricomycetes</taxon>
        <taxon>Agaricomycetidae</taxon>
        <taxon>Atheliales</taxon>
        <taxon>Atheliaceae</taxon>
        <taxon>Piloderma</taxon>
    </lineage>
</organism>
<dbReference type="InParanoid" id="A0A0C3G1P0"/>